<proteinExistence type="predicted"/>
<evidence type="ECO:0000313" key="1">
    <source>
        <dbReference type="EMBL" id="KAB7460608.1"/>
    </source>
</evidence>
<dbReference type="RefSeq" id="WP_034521672.1">
    <property type="nucleotide sequence ID" value="NZ_CACRSP010000003.1"/>
</dbReference>
<reference evidence="1 3" key="1">
    <citation type="journal article" date="2019" name="Nat. Med.">
        <title>A library of human gut bacterial isolates paired with longitudinal multiomics data enables mechanistic microbiome research.</title>
        <authorList>
            <person name="Poyet M."/>
            <person name="Groussin M."/>
            <person name="Gibbons S.M."/>
            <person name="Avila-Pacheco J."/>
            <person name="Jiang X."/>
            <person name="Kearney S.M."/>
            <person name="Perrotta A.R."/>
            <person name="Berdy B."/>
            <person name="Zhao S."/>
            <person name="Lieberman T.D."/>
            <person name="Swanson P.K."/>
            <person name="Smith M."/>
            <person name="Roesemann S."/>
            <person name="Alexander J.E."/>
            <person name="Rich S.A."/>
            <person name="Livny J."/>
            <person name="Vlamakis H."/>
            <person name="Clish C."/>
            <person name="Bullock K."/>
            <person name="Deik A."/>
            <person name="Scott J."/>
            <person name="Pierce K.A."/>
            <person name="Xavier R.J."/>
            <person name="Alm E.J."/>
        </authorList>
    </citation>
    <scope>NUCLEOTIDE SEQUENCE [LARGE SCALE GENOMIC DNA]</scope>
    <source>
        <strain evidence="1 3">BIOML-A2</strain>
    </source>
</reference>
<reference evidence="2" key="2">
    <citation type="submission" date="2019-11" db="EMBL/GenBank/DDBJ databases">
        <authorList>
            <person name="Feng L."/>
        </authorList>
    </citation>
    <scope>NUCLEOTIDE SEQUENCE</scope>
    <source>
        <strain evidence="2">BdentiumLFYP24</strain>
    </source>
</reference>
<sequence length="330" mass="38220">MKYDNLLSIMATDLGVRRYLNETDESFGIRTVYSASRFWIEAFCLDDGRMGADGCRPGTISRRLNLWLRRISLIYPFIEQWFGDPPASKLLYDKLIMVGDIISENSGGTYRCPSRHTIQISDDLKALLGVYDMTGNVMSLPISGMMLSAREHGKPQVERNPAWWNLPREYHVWSSCTDERVYEYADPFRQNVRDCWAANPILLNGIGIGRREEAYRRSTYFLLRDRRGDIEARIIDGSQWKPLYTHLRSVAGNPYWAELEPLGESHTRIKTPFGMLPTEISRWLDFMTWPEKAPDDENMRIIRNELLETAVDMLESCGIKVRSNRICQSN</sequence>
<dbReference type="Proteomes" id="UP000429211">
    <property type="component" value="Unassembled WGS sequence"/>
</dbReference>
<dbReference type="AlphaFoldDB" id="A0A6N2SMT2"/>
<protein>
    <submittedName>
        <fullName evidence="2">Uncharacterized protein</fullName>
    </submittedName>
</protein>
<evidence type="ECO:0000313" key="2">
    <source>
        <dbReference type="EMBL" id="VYS93838.1"/>
    </source>
</evidence>
<accession>A0A6N2SMT2</accession>
<dbReference type="EMBL" id="WDPD01000005">
    <property type="protein sequence ID" value="KAB7460608.1"/>
    <property type="molecule type" value="Genomic_DNA"/>
</dbReference>
<evidence type="ECO:0000313" key="3">
    <source>
        <dbReference type="Proteomes" id="UP000429211"/>
    </source>
</evidence>
<dbReference type="EMBL" id="CACRSP010000003">
    <property type="protein sequence ID" value="VYS93838.1"/>
    <property type="molecule type" value="Genomic_DNA"/>
</dbReference>
<organism evidence="2">
    <name type="scientific">Bifidobacterium dentium</name>
    <dbReference type="NCBI Taxonomy" id="1689"/>
    <lineage>
        <taxon>Bacteria</taxon>
        <taxon>Bacillati</taxon>
        <taxon>Actinomycetota</taxon>
        <taxon>Actinomycetes</taxon>
        <taxon>Bifidobacteriales</taxon>
        <taxon>Bifidobacteriaceae</taxon>
        <taxon>Bifidobacterium</taxon>
    </lineage>
</organism>
<gene>
    <name evidence="2" type="ORF">BDLFYP24_01562</name>
    <name evidence="1" type="ORF">GBB04_05955</name>
</gene>
<name>A0A6N2SMT2_9BIFI</name>